<dbReference type="HOGENOM" id="CLU_3225935_0_0_9"/>
<accession>U1YDV0</accession>
<evidence type="ECO:0000313" key="1">
    <source>
        <dbReference type="EMBL" id="ERI10257.1"/>
    </source>
</evidence>
<proteinExistence type="predicted"/>
<dbReference type="EMBL" id="AWSJ01000111">
    <property type="protein sequence ID" value="ERI10257.1"/>
    <property type="molecule type" value="Genomic_DNA"/>
</dbReference>
<feature type="non-terminal residue" evidence="1">
    <location>
        <position position="1"/>
    </location>
</feature>
<gene>
    <name evidence="1" type="ORF">HMPREF0083_01657</name>
</gene>
<dbReference type="Proteomes" id="UP000016511">
    <property type="component" value="Unassembled WGS sequence"/>
</dbReference>
<evidence type="ECO:0000313" key="2">
    <source>
        <dbReference type="Proteomes" id="UP000016511"/>
    </source>
</evidence>
<protein>
    <submittedName>
        <fullName evidence="1">Uncharacterized protein</fullName>
    </submittedName>
</protein>
<keyword evidence="2" id="KW-1185">Reference proteome</keyword>
<sequence>PDASLFLWLPLLFLALSLPRYLIRWLHSPIQLLTYKKAHSSSS</sequence>
<name>U1YDV0_ANEAE</name>
<organism evidence="1 2">
    <name type="scientific">Aneurinibacillus aneurinilyticus ATCC 12856</name>
    <dbReference type="NCBI Taxonomy" id="649747"/>
    <lineage>
        <taxon>Bacteria</taxon>
        <taxon>Bacillati</taxon>
        <taxon>Bacillota</taxon>
        <taxon>Bacilli</taxon>
        <taxon>Bacillales</taxon>
        <taxon>Paenibacillaceae</taxon>
        <taxon>Aneurinibacillus group</taxon>
        <taxon>Aneurinibacillus</taxon>
    </lineage>
</organism>
<comment type="caution">
    <text evidence="1">The sequence shown here is derived from an EMBL/GenBank/DDBJ whole genome shotgun (WGS) entry which is preliminary data.</text>
</comment>
<reference evidence="1 2" key="1">
    <citation type="submission" date="2013-08" db="EMBL/GenBank/DDBJ databases">
        <authorList>
            <person name="Weinstock G."/>
            <person name="Sodergren E."/>
            <person name="Wylie T."/>
            <person name="Fulton L."/>
            <person name="Fulton R."/>
            <person name="Fronick C."/>
            <person name="O'Laughlin M."/>
            <person name="Godfrey J."/>
            <person name="Miner T."/>
            <person name="Herter B."/>
            <person name="Appelbaum E."/>
            <person name="Cordes M."/>
            <person name="Lek S."/>
            <person name="Wollam A."/>
            <person name="Pepin K.H."/>
            <person name="Palsikar V.B."/>
            <person name="Mitreva M."/>
            <person name="Wilson R.K."/>
        </authorList>
    </citation>
    <scope>NUCLEOTIDE SEQUENCE [LARGE SCALE GENOMIC DNA]</scope>
    <source>
        <strain evidence="1 2">ATCC 12856</strain>
    </source>
</reference>
<dbReference type="AlphaFoldDB" id="U1YDV0"/>